<dbReference type="AlphaFoldDB" id="A0A7H4LJK5"/>
<name>A0A7H4LJK5_WHEAT</name>
<dbReference type="Pfam" id="PF13961">
    <property type="entry name" value="DUF4219"/>
    <property type="match status" value="1"/>
</dbReference>
<dbReference type="Proteomes" id="UP000280104">
    <property type="component" value="Chromosome II"/>
</dbReference>
<evidence type="ECO:0000313" key="3">
    <source>
        <dbReference type="EMBL" id="SPT18793.1"/>
    </source>
</evidence>
<proteinExistence type="predicted"/>
<dbReference type="CDD" id="cd09272">
    <property type="entry name" value="RNase_HI_RT_Ty1"/>
    <property type="match status" value="1"/>
</dbReference>
<dbReference type="PANTHER" id="PTHR11439">
    <property type="entry name" value="GAG-POL-RELATED RETROTRANSPOSON"/>
    <property type="match status" value="1"/>
</dbReference>
<sequence>MPKHMPKGGVADDGSKTAEQSSAEDTRAADALALRGRPGGELGAPRSVRDVGMSSASFPLLTRTNYPSWSVLMKVIMEARHMWKAVETGDVEYEEDRLAMEAILRSVLAEMVLTLGAKETAKQAWDTIKTLRIGVERVRESKAQTLRLHDSDHAADVDSRKSTSGILFLLGNSPVSWQSVRQKVAAASSCEAEYIAVATAACQGIWLARLLSEMQNQDTAPALIFVDNKSAISLCKNPVLHDRSKHIDLRYHFIRDCVEKGTVIVEFIRTGEQKADILTKSLGRVRFQELRDKVGIVDTKLLRQG</sequence>
<evidence type="ECO:0000313" key="4">
    <source>
        <dbReference type="Proteomes" id="UP000280104"/>
    </source>
</evidence>
<reference evidence="3 4" key="1">
    <citation type="submission" date="2018-05" db="EMBL/GenBank/DDBJ databases">
        <authorList>
            <person name="Thind KAUR A."/>
        </authorList>
    </citation>
    <scope>NUCLEOTIDE SEQUENCE [LARGE SCALE GENOMIC DNA]</scope>
</reference>
<protein>
    <recommendedName>
        <fullName evidence="2">DUF4219 domain-containing protein</fullName>
    </recommendedName>
</protein>
<feature type="domain" description="DUF4219" evidence="2">
    <location>
        <begin position="61"/>
        <end position="87"/>
    </location>
</feature>
<accession>A0A7H4LJK5</accession>
<dbReference type="EMBL" id="LS480641">
    <property type="protein sequence ID" value="SPT18793.1"/>
    <property type="molecule type" value="Genomic_DNA"/>
</dbReference>
<organism evidence="3 4">
    <name type="scientific">Triticum aestivum</name>
    <name type="common">Wheat</name>
    <dbReference type="NCBI Taxonomy" id="4565"/>
    <lineage>
        <taxon>Eukaryota</taxon>
        <taxon>Viridiplantae</taxon>
        <taxon>Streptophyta</taxon>
        <taxon>Embryophyta</taxon>
        <taxon>Tracheophyta</taxon>
        <taxon>Spermatophyta</taxon>
        <taxon>Magnoliopsida</taxon>
        <taxon>Liliopsida</taxon>
        <taxon>Poales</taxon>
        <taxon>Poaceae</taxon>
        <taxon>BOP clade</taxon>
        <taxon>Pooideae</taxon>
        <taxon>Triticodae</taxon>
        <taxon>Triticeae</taxon>
        <taxon>Triticinae</taxon>
        <taxon>Triticum</taxon>
    </lineage>
</organism>
<gene>
    <name evidence="3" type="ORF">CAMPLR22A2D_LOCUS3406</name>
</gene>
<evidence type="ECO:0000259" key="2">
    <source>
        <dbReference type="Pfam" id="PF13961"/>
    </source>
</evidence>
<dbReference type="PANTHER" id="PTHR11439:SF515">
    <property type="entry name" value="GAG-POL POLYPROTEIN"/>
    <property type="match status" value="1"/>
</dbReference>
<feature type="region of interest" description="Disordered" evidence="1">
    <location>
        <begin position="1"/>
        <end position="27"/>
    </location>
</feature>
<evidence type="ECO:0000256" key="1">
    <source>
        <dbReference type="SAM" id="MobiDB-lite"/>
    </source>
</evidence>
<dbReference type="InterPro" id="IPR025314">
    <property type="entry name" value="DUF4219"/>
</dbReference>